<dbReference type="Pfam" id="PF19993">
    <property type="entry name" value="DO-GTPase2"/>
    <property type="match status" value="1"/>
</dbReference>
<proteinExistence type="predicted"/>
<dbReference type="Gene3D" id="3.40.50.300">
    <property type="entry name" value="P-loop containing nucleotide triphosphate hydrolases"/>
    <property type="match status" value="1"/>
</dbReference>
<dbReference type="Proteomes" id="UP000548632">
    <property type="component" value="Unassembled WGS sequence"/>
</dbReference>
<dbReference type="InterPro" id="IPR045528">
    <property type="entry name" value="DO-GTPase2"/>
</dbReference>
<dbReference type="RefSeq" id="WP_238787658.1">
    <property type="nucleotide sequence ID" value="NZ_JABVCQ010000038.1"/>
</dbReference>
<dbReference type="AlphaFoldDB" id="A0A839HPQ1"/>
<evidence type="ECO:0000313" key="3">
    <source>
        <dbReference type="Proteomes" id="UP000548632"/>
    </source>
</evidence>
<comment type="caution">
    <text evidence="2">The sequence shown here is derived from an EMBL/GenBank/DDBJ whole genome shotgun (WGS) entry which is preliminary data.</text>
</comment>
<sequence>MSIGSNVLNITMLGSRGVGKTTLLASMYNEFDKMVKDISLTLTPNQETSSILQQRLAELKRQTEVFSPKRGIDGTNSPKEFIFDLGMVGKTPEIQLRFKDFPGGFIKDNPNEVKKFLSAADVILLAIDAPAMMEAKGIWHEKINTPQMITDLLKHVVQNLDATTKTKLLIMVPVKCESYVQSDNEARKLLQTLKDSYTSLFNLLKADRLLDKFAVVVTPVQTLGSVRFTRIEEVDQGEPRFFFRKVSPSAIYAPRDVDQILRYTLGFCIKKYLDDMSFFKRVLNQLFNMSQAFEQAVRKMAGNARKETDGFQIVQGATLLSRD</sequence>
<gene>
    <name evidence="2" type="ORF">HUK38_13150</name>
</gene>
<protein>
    <submittedName>
        <fullName evidence="2">50S ribosome-binding GTPase</fullName>
    </submittedName>
</protein>
<reference evidence="2 3" key="1">
    <citation type="journal article" date="2020" name="Arch. Microbiol.">
        <title>The genome sequence of the giant phototrophic gammaproteobacterium Thiospirillum jenense gives insight into its physiological properties and phylogenetic relationships.</title>
        <authorList>
            <person name="Imhoff J.F."/>
            <person name="Meyer T.E."/>
            <person name="Kyndt J.A."/>
        </authorList>
    </citation>
    <scope>NUCLEOTIDE SEQUENCE [LARGE SCALE GENOMIC DNA]</scope>
    <source>
        <strain evidence="2 3">DSM 216</strain>
    </source>
</reference>
<feature type="domain" description="Double-GTPase 2" evidence="1">
    <location>
        <begin position="10"/>
        <end position="184"/>
    </location>
</feature>
<dbReference type="SUPFAM" id="SSF52540">
    <property type="entry name" value="P-loop containing nucleoside triphosphate hydrolases"/>
    <property type="match status" value="1"/>
</dbReference>
<accession>A0A839HPQ1</accession>
<organism evidence="2 3">
    <name type="scientific">Thiospirillum jenense</name>
    <dbReference type="NCBI Taxonomy" id="1653858"/>
    <lineage>
        <taxon>Bacteria</taxon>
        <taxon>Pseudomonadati</taxon>
        <taxon>Pseudomonadota</taxon>
        <taxon>Gammaproteobacteria</taxon>
        <taxon>Chromatiales</taxon>
        <taxon>Chromatiaceae</taxon>
        <taxon>Thiospirillum</taxon>
    </lineage>
</organism>
<evidence type="ECO:0000259" key="1">
    <source>
        <dbReference type="Pfam" id="PF19993"/>
    </source>
</evidence>
<dbReference type="EMBL" id="JABVCQ010000038">
    <property type="protein sequence ID" value="MBB1127162.1"/>
    <property type="molecule type" value="Genomic_DNA"/>
</dbReference>
<name>A0A839HPQ1_9GAMM</name>
<keyword evidence="3" id="KW-1185">Reference proteome</keyword>
<evidence type="ECO:0000313" key="2">
    <source>
        <dbReference type="EMBL" id="MBB1127162.1"/>
    </source>
</evidence>
<dbReference type="InterPro" id="IPR027417">
    <property type="entry name" value="P-loop_NTPase"/>
</dbReference>